<evidence type="ECO:0000313" key="4">
    <source>
        <dbReference type="EMBL" id="MFC7618602.1"/>
    </source>
</evidence>
<comment type="caution">
    <text evidence="4">The sequence shown here is derived from an EMBL/GenBank/DDBJ whole genome shotgun (WGS) entry which is preliminary data.</text>
</comment>
<name>A0ABW2U0B4_9PSEU</name>
<organism evidence="4 5">
    <name type="scientific">Actinokineospora soli</name>
    <dbReference type="NCBI Taxonomy" id="1048753"/>
    <lineage>
        <taxon>Bacteria</taxon>
        <taxon>Bacillati</taxon>
        <taxon>Actinomycetota</taxon>
        <taxon>Actinomycetes</taxon>
        <taxon>Pseudonocardiales</taxon>
        <taxon>Pseudonocardiaceae</taxon>
        <taxon>Actinokineospora</taxon>
    </lineage>
</organism>
<keyword evidence="2" id="KW-0472">Membrane</keyword>
<evidence type="ECO:0000313" key="5">
    <source>
        <dbReference type="Proteomes" id="UP001596512"/>
    </source>
</evidence>
<protein>
    <recommendedName>
        <fullName evidence="3">DUF8017 domain-containing protein</fullName>
    </recommendedName>
</protein>
<sequence length="236" mass="24230">MTEAPSRLPATLSVIAIVAIVAAVVAIALLHGGGERGIAVPEPARTTSAPRPEPDSVEVDNADARLTYEVPKTWTAQEDSHPEVLGVRFGGAATYAPYPCGGQEYSRAFAVSAAVQSTAGKELDPRETAERFAREFATRYFTGAAPGSADAGTSEVDGRPAVLVSVPVRIDAEDPACQATEGLVTVLAIDLGASGAERKAGLALLVIVTDTAGGPDEPVPPSEDDLRAVIASARVS</sequence>
<keyword evidence="2" id="KW-0812">Transmembrane</keyword>
<proteinExistence type="predicted"/>
<reference evidence="5" key="1">
    <citation type="journal article" date="2019" name="Int. J. Syst. Evol. Microbiol.">
        <title>The Global Catalogue of Microorganisms (GCM) 10K type strain sequencing project: providing services to taxonomists for standard genome sequencing and annotation.</title>
        <authorList>
            <consortium name="The Broad Institute Genomics Platform"/>
            <consortium name="The Broad Institute Genome Sequencing Center for Infectious Disease"/>
            <person name="Wu L."/>
            <person name="Ma J."/>
        </authorList>
    </citation>
    <scope>NUCLEOTIDE SEQUENCE [LARGE SCALE GENOMIC DNA]</scope>
    <source>
        <strain evidence="5">JCM 17695</strain>
    </source>
</reference>
<dbReference type="EMBL" id="JBHTEY010000004">
    <property type="protein sequence ID" value="MFC7618602.1"/>
    <property type="molecule type" value="Genomic_DNA"/>
</dbReference>
<evidence type="ECO:0000259" key="3">
    <source>
        <dbReference type="Pfam" id="PF26056"/>
    </source>
</evidence>
<accession>A0ABW2U0B4</accession>
<feature type="domain" description="DUF8017" evidence="3">
    <location>
        <begin position="54"/>
        <end position="234"/>
    </location>
</feature>
<keyword evidence="5" id="KW-1185">Reference proteome</keyword>
<keyword evidence="2" id="KW-1133">Transmembrane helix</keyword>
<gene>
    <name evidence="4" type="ORF">ACFQV2_39990</name>
</gene>
<dbReference type="InterPro" id="IPR058330">
    <property type="entry name" value="DUF8017"/>
</dbReference>
<evidence type="ECO:0000256" key="2">
    <source>
        <dbReference type="SAM" id="Phobius"/>
    </source>
</evidence>
<dbReference type="Proteomes" id="UP001596512">
    <property type="component" value="Unassembled WGS sequence"/>
</dbReference>
<feature type="region of interest" description="Disordered" evidence="1">
    <location>
        <begin position="37"/>
        <end position="57"/>
    </location>
</feature>
<evidence type="ECO:0000256" key="1">
    <source>
        <dbReference type="SAM" id="MobiDB-lite"/>
    </source>
</evidence>
<dbReference type="Pfam" id="PF26056">
    <property type="entry name" value="DUF8017"/>
    <property type="match status" value="1"/>
</dbReference>
<feature type="transmembrane region" description="Helical" evidence="2">
    <location>
        <begin position="12"/>
        <end position="30"/>
    </location>
</feature>